<gene>
    <name evidence="3" type="ORF">DPMN_192972</name>
</gene>
<organism evidence="3 4">
    <name type="scientific">Dreissena polymorpha</name>
    <name type="common">Zebra mussel</name>
    <name type="synonym">Mytilus polymorpha</name>
    <dbReference type="NCBI Taxonomy" id="45954"/>
    <lineage>
        <taxon>Eukaryota</taxon>
        <taxon>Metazoa</taxon>
        <taxon>Spiralia</taxon>
        <taxon>Lophotrochozoa</taxon>
        <taxon>Mollusca</taxon>
        <taxon>Bivalvia</taxon>
        <taxon>Autobranchia</taxon>
        <taxon>Heteroconchia</taxon>
        <taxon>Euheterodonta</taxon>
        <taxon>Imparidentia</taxon>
        <taxon>Neoheterodontei</taxon>
        <taxon>Myida</taxon>
        <taxon>Dreissenoidea</taxon>
        <taxon>Dreissenidae</taxon>
        <taxon>Dreissena</taxon>
    </lineage>
</organism>
<accession>A0A9D3Y158</accession>
<dbReference type="InterPro" id="IPR001190">
    <property type="entry name" value="SRCR"/>
</dbReference>
<sequence>MALTIGRAMSGQSDVTGTKRRGLVEVRLTGSDDVFGTMCCDTWTVTEASVDRSKRSK</sequence>
<dbReference type="EMBL" id="JAIWYP010000055">
    <property type="protein sequence ID" value="KAH3690737.1"/>
    <property type="molecule type" value="Genomic_DNA"/>
</dbReference>
<reference evidence="3" key="1">
    <citation type="journal article" date="2019" name="bioRxiv">
        <title>The Genome of the Zebra Mussel, Dreissena polymorpha: A Resource for Invasive Species Research.</title>
        <authorList>
            <person name="McCartney M.A."/>
            <person name="Auch B."/>
            <person name="Kono T."/>
            <person name="Mallez S."/>
            <person name="Zhang Y."/>
            <person name="Obille A."/>
            <person name="Becker A."/>
            <person name="Abrahante J.E."/>
            <person name="Garbe J."/>
            <person name="Badalamenti J.P."/>
            <person name="Herman A."/>
            <person name="Mangelson H."/>
            <person name="Liachko I."/>
            <person name="Sullivan S."/>
            <person name="Sone E.D."/>
            <person name="Koren S."/>
            <person name="Silverstein K.A.T."/>
            <person name="Beckman K.B."/>
            <person name="Gohl D.M."/>
        </authorList>
    </citation>
    <scope>NUCLEOTIDE SEQUENCE</scope>
    <source>
        <strain evidence="3">Duluth1</strain>
        <tissue evidence="3">Whole animal</tissue>
    </source>
</reference>
<comment type="caution">
    <text evidence="1">Lacks conserved residue(s) required for the propagation of feature annotation.</text>
</comment>
<dbReference type="AlphaFoldDB" id="A0A9D3Y158"/>
<proteinExistence type="predicted"/>
<evidence type="ECO:0000313" key="3">
    <source>
        <dbReference type="EMBL" id="KAH3690737.1"/>
    </source>
</evidence>
<protein>
    <recommendedName>
        <fullName evidence="2">SRCR domain-containing protein</fullName>
    </recommendedName>
</protein>
<dbReference type="Proteomes" id="UP000828390">
    <property type="component" value="Unassembled WGS sequence"/>
</dbReference>
<evidence type="ECO:0000259" key="2">
    <source>
        <dbReference type="PROSITE" id="PS50287"/>
    </source>
</evidence>
<evidence type="ECO:0000256" key="1">
    <source>
        <dbReference type="PROSITE-ProRule" id="PRU00196"/>
    </source>
</evidence>
<dbReference type="GO" id="GO:0016020">
    <property type="term" value="C:membrane"/>
    <property type="evidence" value="ECO:0007669"/>
    <property type="project" value="InterPro"/>
</dbReference>
<name>A0A9D3Y158_DREPO</name>
<evidence type="ECO:0000313" key="4">
    <source>
        <dbReference type="Proteomes" id="UP000828390"/>
    </source>
</evidence>
<comment type="caution">
    <text evidence="3">The sequence shown here is derived from an EMBL/GenBank/DDBJ whole genome shotgun (WGS) entry which is preliminary data.</text>
</comment>
<dbReference type="PROSITE" id="PS50287">
    <property type="entry name" value="SRCR_2"/>
    <property type="match status" value="1"/>
</dbReference>
<reference evidence="3" key="2">
    <citation type="submission" date="2020-11" db="EMBL/GenBank/DDBJ databases">
        <authorList>
            <person name="McCartney M.A."/>
            <person name="Auch B."/>
            <person name="Kono T."/>
            <person name="Mallez S."/>
            <person name="Becker A."/>
            <person name="Gohl D.M."/>
            <person name="Silverstein K.A.T."/>
            <person name="Koren S."/>
            <person name="Bechman K.B."/>
            <person name="Herman A."/>
            <person name="Abrahante J.E."/>
            <person name="Garbe J."/>
        </authorList>
    </citation>
    <scope>NUCLEOTIDE SEQUENCE</scope>
    <source>
        <strain evidence="3">Duluth1</strain>
        <tissue evidence="3">Whole animal</tissue>
    </source>
</reference>
<feature type="domain" description="SRCR" evidence="2">
    <location>
        <begin position="6"/>
        <end position="50"/>
    </location>
</feature>
<keyword evidence="4" id="KW-1185">Reference proteome</keyword>